<feature type="compositionally biased region" description="Basic and acidic residues" evidence="5">
    <location>
        <begin position="505"/>
        <end position="529"/>
    </location>
</feature>
<feature type="domain" description="PPC89 centrosome localisation" evidence="7">
    <location>
        <begin position="375"/>
        <end position="433"/>
    </location>
</feature>
<evidence type="ECO:0000256" key="1">
    <source>
        <dbReference type="ARBA" id="ARBA00004267"/>
    </source>
</evidence>
<feature type="compositionally biased region" description="Polar residues" evidence="5">
    <location>
        <begin position="561"/>
        <end position="608"/>
    </location>
</feature>
<name>A0AAJ0D5U5_9PEZI</name>
<feature type="region of interest" description="Disordered" evidence="5">
    <location>
        <begin position="1"/>
        <end position="68"/>
    </location>
</feature>
<organism evidence="8 9">
    <name type="scientific">Extremus antarcticus</name>
    <dbReference type="NCBI Taxonomy" id="702011"/>
    <lineage>
        <taxon>Eukaryota</taxon>
        <taxon>Fungi</taxon>
        <taxon>Dikarya</taxon>
        <taxon>Ascomycota</taxon>
        <taxon>Pezizomycotina</taxon>
        <taxon>Dothideomycetes</taxon>
        <taxon>Dothideomycetidae</taxon>
        <taxon>Mycosphaerellales</taxon>
        <taxon>Extremaceae</taxon>
        <taxon>Extremus</taxon>
    </lineage>
</organism>
<feature type="region of interest" description="Disordered" evidence="5">
    <location>
        <begin position="258"/>
        <end position="292"/>
    </location>
</feature>
<dbReference type="EMBL" id="JAWDJX010000087">
    <property type="protein sequence ID" value="KAK3046557.1"/>
    <property type="molecule type" value="Genomic_DNA"/>
</dbReference>
<feature type="compositionally biased region" description="Polar residues" evidence="5">
    <location>
        <begin position="738"/>
        <end position="765"/>
    </location>
</feature>
<feature type="compositionally biased region" description="Polar residues" evidence="5">
    <location>
        <begin position="687"/>
        <end position="698"/>
    </location>
</feature>
<dbReference type="InterPro" id="IPR024957">
    <property type="entry name" value="Cep57_MT-bd_dom"/>
</dbReference>
<dbReference type="Proteomes" id="UP001271007">
    <property type="component" value="Unassembled WGS sequence"/>
</dbReference>
<proteinExistence type="predicted"/>
<dbReference type="GO" id="GO:0005815">
    <property type="term" value="C:microtubule organizing center"/>
    <property type="evidence" value="ECO:0007669"/>
    <property type="project" value="UniProtKB-SubCell"/>
</dbReference>
<evidence type="ECO:0000256" key="2">
    <source>
        <dbReference type="ARBA" id="ARBA00022490"/>
    </source>
</evidence>
<comment type="subcellular location">
    <subcellularLocation>
        <location evidence="1">Cytoplasm</location>
        <location evidence="1">Cytoskeleton</location>
        <location evidence="1">Microtubule organizing center</location>
    </subcellularLocation>
</comment>
<keyword evidence="4" id="KW-0175">Coiled coil</keyword>
<keyword evidence="9" id="KW-1185">Reference proteome</keyword>
<protein>
    <recommendedName>
        <fullName evidence="10">Cep57 centrosome microtubule-binding domain-containing protein</fullName>
    </recommendedName>
</protein>
<evidence type="ECO:0000313" key="9">
    <source>
        <dbReference type="Proteomes" id="UP001271007"/>
    </source>
</evidence>
<feature type="region of interest" description="Disordered" evidence="5">
    <location>
        <begin position="213"/>
        <end position="237"/>
    </location>
</feature>
<feature type="compositionally biased region" description="Low complexity" evidence="5">
    <location>
        <begin position="213"/>
        <end position="227"/>
    </location>
</feature>
<sequence>MATTSSRANLFRQLGGRKASSSPQPDHYATANEGATETGSSFDPANDAIHSTAQMPDLNTQQRLPQQPHMRLNYDEFTDRVSESGSDGSAEMSIELGRGVKRGTSEKDDSFVANPVFNMGNGSMYELVETPPIRSRAVSRKTDDGLRREASVRRAISTTHNNAPLAPKPRSLSAAIHKAASEDGTSYLEEVTEQSATLNTRNTRFTRVRAAPANVPAPSPRFASAPAQMTPRKNTNRNATAQSNSFVLPELPDITELVSGSRKDGTPVFNQNTKSRSRFTSASHNPATKSPYHRVESITVPEDEKAIYASLQLLKERVDQLEMEKSEALRLEEEKADEIISLRHQIALSQRRPDSGLGSSDEDGSDRWKAEKVKLQASVKQLQEQLNRADRKFGNAEITVKRVVRERDELVTQIGVAYYNNEELKADNEALQHNQSTLTALNQELQQEVDALRQENQELQMLVEQIQRSHEADARNRATTEARLKPKADSHQLTAREVRQATRRVLEAESSKTAQSKDTRYQSEGEAARRRSLGVLDEATQDDLASRIAQEVRKHHDQAAATATKQNNGIAGLLTRQQDAHSTSRSQQRDASMQYSASNAKRTASGPTATVDDEDTTTHLDFTAMKSRNNSKRASLPAPAKPAPRSIHGEDTRDITVLSHITQDDRNVRNLRQQLEEERIARRHTARSTSAPEGNYQASEAKPRKSSIREAGLGSEAGTERFNLEDLVRVTKNVRVQSPHSSDVFQEPAQQQQSEAGDTSMLSNTSRRRRRAASADEGMTSAFILPDITLHNTAHSGIKHDTANCTYCPHVGQPVSFPTPVPVTDRTEDLDMTTATVRPSEPPHIALATVIKQFEDEIKHLKIELAVKHRMYSTHDPALAMRRRVDVKDSMDALVVRIERRSNQVYSLYDVLEGQKAAATSQISQCSGGTAEPTAEIAQTTLEDLGIDLSELDGRVG</sequence>
<dbReference type="Pfam" id="PF06657">
    <property type="entry name" value="Cep57_MT_bd"/>
    <property type="match status" value="1"/>
</dbReference>
<feature type="coiled-coil region" evidence="4">
    <location>
        <begin position="311"/>
        <end position="338"/>
    </location>
</feature>
<dbReference type="InterPro" id="IPR025925">
    <property type="entry name" value="PPC89_CLD"/>
</dbReference>
<evidence type="ECO:0000313" key="8">
    <source>
        <dbReference type="EMBL" id="KAK3046557.1"/>
    </source>
</evidence>
<evidence type="ECO:0000259" key="6">
    <source>
        <dbReference type="Pfam" id="PF06657"/>
    </source>
</evidence>
<accession>A0AAJ0D5U5</accession>
<feature type="region of interest" description="Disordered" evidence="5">
    <location>
        <begin position="678"/>
        <end position="714"/>
    </location>
</feature>
<feature type="region of interest" description="Disordered" evidence="5">
    <location>
        <begin position="469"/>
        <end position="492"/>
    </location>
</feature>
<feature type="compositionally biased region" description="Polar residues" evidence="5">
    <location>
        <begin position="33"/>
        <end position="65"/>
    </location>
</feature>
<feature type="region of interest" description="Disordered" evidence="5">
    <location>
        <begin position="505"/>
        <end position="535"/>
    </location>
</feature>
<dbReference type="AlphaFoldDB" id="A0AAJ0D5U5"/>
<keyword evidence="3" id="KW-0206">Cytoskeleton</keyword>
<feature type="region of interest" description="Disordered" evidence="5">
    <location>
        <begin position="738"/>
        <end position="776"/>
    </location>
</feature>
<evidence type="ECO:0000256" key="5">
    <source>
        <dbReference type="SAM" id="MobiDB-lite"/>
    </source>
</evidence>
<evidence type="ECO:0000256" key="3">
    <source>
        <dbReference type="ARBA" id="ARBA00023212"/>
    </source>
</evidence>
<dbReference type="PANTHER" id="PTHR19336">
    <property type="entry name" value="UNCHARACTERIZED DUF1167"/>
    <property type="match status" value="1"/>
</dbReference>
<feature type="compositionally biased region" description="Polar residues" evidence="5">
    <location>
        <begin position="268"/>
        <end position="288"/>
    </location>
</feature>
<evidence type="ECO:0008006" key="10">
    <source>
        <dbReference type="Google" id="ProtNLM"/>
    </source>
</evidence>
<evidence type="ECO:0000256" key="4">
    <source>
        <dbReference type="SAM" id="Coils"/>
    </source>
</evidence>
<dbReference type="GO" id="GO:0008017">
    <property type="term" value="F:microtubule binding"/>
    <property type="evidence" value="ECO:0007669"/>
    <property type="project" value="InterPro"/>
</dbReference>
<gene>
    <name evidence="8" type="ORF">LTR09_011967</name>
</gene>
<reference evidence="8" key="1">
    <citation type="submission" date="2023-04" db="EMBL/GenBank/DDBJ databases">
        <title>Black Yeasts Isolated from many extreme environments.</title>
        <authorList>
            <person name="Coleine C."/>
            <person name="Stajich J.E."/>
            <person name="Selbmann L."/>
        </authorList>
    </citation>
    <scope>NUCLEOTIDE SEQUENCE</scope>
    <source>
        <strain evidence="8">CCFEE 5312</strain>
    </source>
</reference>
<comment type="caution">
    <text evidence="8">The sequence shown here is derived from an EMBL/GenBank/DDBJ whole genome shotgun (WGS) entry which is preliminary data.</text>
</comment>
<keyword evidence="2" id="KW-0963">Cytoplasm</keyword>
<evidence type="ECO:0000259" key="7">
    <source>
        <dbReference type="Pfam" id="PF14197"/>
    </source>
</evidence>
<feature type="domain" description="Cep57 centrosome microtubule-binding" evidence="6">
    <location>
        <begin position="835"/>
        <end position="911"/>
    </location>
</feature>
<dbReference type="PANTHER" id="PTHR19336:SF9">
    <property type="entry name" value="SPINDLE POLE BODY PROTEIN PPC89"/>
    <property type="match status" value="1"/>
</dbReference>
<dbReference type="InterPro" id="IPR051756">
    <property type="entry name" value="Centrosomal_MT-associated"/>
</dbReference>
<dbReference type="Pfam" id="PF14197">
    <property type="entry name" value="Cep57_CLD_2"/>
    <property type="match status" value="1"/>
</dbReference>
<feature type="region of interest" description="Disordered" evidence="5">
    <location>
        <begin position="551"/>
        <end position="652"/>
    </location>
</feature>